<keyword evidence="2 3" id="KW-0520">NAD</keyword>
<dbReference type="GO" id="GO:0051287">
    <property type="term" value="F:NAD binding"/>
    <property type="evidence" value="ECO:0007669"/>
    <property type="project" value="UniProtKB-UniRule"/>
</dbReference>
<protein>
    <recommendedName>
        <fullName evidence="3">Acetaldehyde dehydrogenase</fullName>
        <ecNumber evidence="3">1.2.1.10</ecNumber>
    </recommendedName>
    <alternativeName>
        <fullName evidence="3">Acetaldehyde dehydrogenase [acetylating]</fullName>
    </alternativeName>
</protein>
<sequence length="294" mass="31843">MKKVKVGIIGTGNIGTDLLMKIQRSEILECGMFAGRNSHSRGIKMAEDIGIKTSIESIHAFEEDPSCCDIVFDATSASTHVHNAKILKKLGKFVIDLTPAKIAPMCVPVINLDRCIEGDSVNLITCGGQATVPIAYAISRIHPETKYIEIVASIASKSAGAGTRANIDEFTQTTRDALRQFSEIENTKAIITLNPAEPPTIMRNTVYAIIDNPNMDKISKSIHEMATRIKEYVPGYRVVLGPIYENGRVTTTVEVVGLGDYLPAYSGNLDIITCAAIKIAEEYAIKKIVCGGNV</sequence>
<dbReference type="InterPro" id="IPR003361">
    <property type="entry name" value="Acetaldehyde_dehydrogenase"/>
</dbReference>
<comment type="catalytic activity">
    <reaction evidence="3">
        <text>acetaldehyde + NAD(+) + CoA = acetyl-CoA + NADH + H(+)</text>
        <dbReference type="Rhea" id="RHEA:23288"/>
        <dbReference type="ChEBI" id="CHEBI:15343"/>
        <dbReference type="ChEBI" id="CHEBI:15378"/>
        <dbReference type="ChEBI" id="CHEBI:57287"/>
        <dbReference type="ChEBI" id="CHEBI:57288"/>
        <dbReference type="ChEBI" id="CHEBI:57540"/>
        <dbReference type="ChEBI" id="CHEBI:57945"/>
        <dbReference type="EC" id="1.2.1.10"/>
    </reaction>
</comment>
<evidence type="ECO:0000256" key="3">
    <source>
        <dbReference type="HAMAP-Rule" id="MF_01657"/>
    </source>
</evidence>
<dbReference type="Gene3D" id="3.40.50.720">
    <property type="entry name" value="NAD(P)-binding Rossmann-like Domain"/>
    <property type="match status" value="1"/>
</dbReference>
<comment type="caution">
    <text evidence="3">Lacks conserved residue(s) required for the propagation of feature annotation.</text>
</comment>
<dbReference type="OrthoDB" id="9783105at2"/>
<dbReference type="Gene3D" id="3.30.360.10">
    <property type="entry name" value="Dihydrodipicolinate Reductase, domain 2"/>
    <property type="match status" value="1"/>
</dbReference>
<dbReference type="EMBL" id="FNJM01000008">
    <property type="protein sequence ID" value="SDP56654.1"/>
    <property type="molecule type" value="Genomic_DNA"/>
</dbReference>
<dbReference type="Proteomes" id="UP000198597">
    <property type="component" value="Unassembled WGS sequence"/>
</dbReference>
<dbReference type="Pfam" id="PF01118">
    <property type="entry name" value="Semialdhyde_dh"/>
    <property type="match status" value="1"/>
</dbReference>
<dbReference type="RefSeq" id="WP_089970506.1">
    <property type="nucleotide sequence ID" value="NZ_FNJM01000008.1"/>
</dbReference>
<gene>
    <name evidence="5" type="ORF">SAMN04488529_10814</name>
</gene>
<reference evidence="5 6" key="1">
    <citation type="submission" date="2016-10" db="EMBL/GenBank/DDBJ databases">
        <authorList>
            <person name="de Groot N.N."/>
        </authorList>
    </citation>
    <scope>NUCLEOTIDE SEQUENCE [LARGE SCALE GENOMIC DNA]</scope>
    <source>
        <strain evidence="5 6">DSM 12272</strain>
    </source>
</reference>
<dbReference type="SUPFAM" id="SSF51735">
    <property type="entry name" value="NAD(P)-binding Rossmann-fold domains"/>
    <property type="match status" value="1"/>
</dbReference>
<organism evidence="5 6">
    <name type="scientific">Clostridium gasigenes</name>
    <dbReference type="NCBI Taxonomy" id="94869"/>
    <lineage>
        <taxon>Bacteria</taxon>
        <taxon>Bacillati</taxon>
        <taxon>Bacillota</taxon>
        <taxon>Clostridia</taxon>
        <taxon>Eubacteriales</taxon>
        <taxon>Clostridiaceae</taxon>
        <taxon>Clostridium</taxon>
    </lineage>
</organism>
<feature type="binding site" evidence="3">
    <location>
        <position position="268"/>
    </location>
    <ligand>
        <name>NAD(+)</name>
        <dbReference type="ChEBI" id="CHEBI:57540"/>
    </ligand>
</feature>
<dbReference type="NCBIfam" id="TIGR03215">
    <property type="entry name" value="ac_ald_DH_ac"/>
    <property type="match status" value="1"/>
</dbReference>
<comment type="similarity">
    <text evidence="1 3">Belongs to the acetaldehyde dehydrogenase family.</text>
</comment>
<dbReference type="AlphaFoldDB" id="A0A1H0TRN8"/>
<evidence type="ECO:0000313" key="6">
    <source>
        <dbReference type="Proteomes" id="UP000198597"/>
    </source>
</evidence>
<dbReference type="EC" id="1.2.1.10" evidence="3"/>
<proteinExistence type="inferred from homology"/>
<dbReference type="InterPro" id="IPR036291">
    <property type="entry name" value="NAD(P)-bd_dom_sf"/>
</dbReference>
<evidence type="ECO:0000259" key="4">
    <source>
        <dbReference type="SMART" id="SM00859"/>
    </source>
</evidence>
<evidence type="ECO:0000256" key="1">
    <source>
        <dbReference type="ARBA" id="ARBA00009244"/>
    </source>
</evidence>
<dbReference type="GO" id="GO:0008774">
    <property type="term" value="F:acetaldehyde dehydrogenase (acetylating) activity"/>
    <property type="evidence" value="ECO:0007669"/>
    <property type="project" value="UniProtKB-UniRule"/>
</dbReference>
<feature type="binding site" evidence="3">
    <location>
        <begin position="11"/>
        <end position="14"/>
    </location>
    <ligand>
        <name>NAD(+)</name>
        <dbReference type="ChEBI" id="CHEBI:57540"/>
    </ligand>
</feature>
<dbReference type="STRING" id="94869.SAMN04488529_10814"/>
<keyword evidence="3" id="KW-0560">Oxidoreductase</keyword>
<feature type="domain" description="Semialdehyde dehydrogenase NAD-binding" evidence="4">
    <location>
        <begin position="5"/>
        <end position="118"/>
    </location>
</feature>
<dbReference type="PIRSF" id="PIRSF015689">
    <property type="entry name" value="Actaldh_dh_actl"/>
    <property type="match status" value="1"/>
</dbReference>
<dbReference type="Pfam" id="PF09290">
    <property type="entry name" value="AcetDehyd-dimer"/>
    <property type="match status" value="1"/>
</dbReference>
<keyword evidence="6" id="KW-1185">Reference proteome</keyword>
<evidence type="ECO:0000313" key="5">
    <source>
        <dbReference type="EMBL" id="SDP56654.1"/>
    </source>
</evidence>
<dbReference type="SMART" id="SM00859">
    <property type="entry name" value="Semialdhyde_dh"/>
    <property type="match status" value="1"/>
</dbReference>
<dbReference type="HAMAP" id="MF_01657">
    <property type="entry name" value="Ac_ald_DH_ac"/>
    <property type="match status" value="1"/>
</dbReference>
<dbReference type="InterPro" id="IPR000534">
    <property type="entry name" value="Semialdehyde_DH_NAD-bd"/>
</dbReference>
<feature type="active site" description="Acyl-thioester intermediate" evidence="3">
    <location>
        <position position="126"/>
    </location>
</feature>
<evidence type="ECO:0000256" key="2">
    <source>
        <dbReference type="ARBA" id="ARBA00023027"/>
    </source>
</evidence>
<name>A0A1H0TRN8_9CLOT</name>
<keyword evidence="3" id="KW-0058">Aromatic hydrocarbons catabolism</keyword>
<accession>A0A1H0TRN8</accession>
<dbReference type="CDD" id="cd23933">
    <property type="entry name" value="ALDH_C"/>
    <property type="match status" value="1"/>
</dbReference>
<dbReference type="SUPFAM" id="SSF55347">
    <property type="entry name" value="Glyceraldehyde-3-phosphate dehydrogenase-like, C-terminal domain"/>
    <property type="match status" value="1"/>
</dbReference>
<dbReference type="NCBIfam" id="NF006157">
    <property type="entry name" value="PRK08300.1"/>
    <property type="match status" value="1"/>
</dbReference>
<dbReference type="InterPro" id="IPR015426">
    <property type="entry name" value="Acetylaldehyde_DH_C"/>
</dbReference>